<reference evidence="13" key="1">
    <citation type="submission" date="2021-01" db="EMBL/GenBank/DDBJ databases">
        <title>Caligus Genome Assembly.</title>
        <authorList>
            <person name="Gallardo-Escarate C."/>
        </authorList>
    </citation>
    <scope>NUCLEOTIDE SEQUENCE [LARGE SCALE GENOMIC DNA]</scope>
</reference>
<dbReference type="GO" id="GO:0061709">
    <property type="term" value="P:reticulophagy"/>
    <property type="evidence" value="ECO:0007669"/>
    <property type="project" value="TreeGrafter"/>
</dbReference>
<name>A0A7T8KI48_CALRO</name>
<dbReference type="GO" id="GO:0034727">
    <property type="term" value="P:piecemeal microautophagy of the nucleus"/>
    <property type="evidence" value="ECO:0007669"/>
    <property type="project" value="TreeGrafter"/>
</dbReference>
<dbReference type="GO" id="GO:0000422">
    <property type="term" value="P:autophagy of mitochondrion"/>
    <property type="evidence" value="ECO:0007669"/>
    <property type="project" value="TreeGrafter"/>
</dbReference>
<evidence type="ECO:0000256" key="11">
    <source>
        <dbReference type="SAM" id="MobiDB-lite"/>
    </source>
</evidence>
<evidence type="ECO:0000256" key="2">
    <source>
        <dbReference type="ARBA" id="ARBA00006185"/>
    </source>
</evidence>
<evidence type="ECO:0000313" key="13">
    <source>
        <dbReference type="Proteomes" id="UP000595437"/>
    </source>
</evidence>
<evidence type="ECO:0000256" key="7">
    <source>
        <dbReference type="ARBA" id="ARBA00023006"/>
    </source>
</evidence>
<comment type="function">
    <text evidence="10">Phospholipid scramblase involved in autophagy. Cycles between the preautophagosomal structure/phagophore assembly site (PAS) and the cytoplasmic vesicle pool and supplies membrane for the growing autophagosome. Lipid scramblase activity plays a key role in preautophagosomal structure/phagophore assembly by distributing the phospholipids that arrive through ATG2 from the cytoplasmic to the luminal leaflet of the bilayer, thereby driving autophagosomal membrane expansion.</text>
</comment>
<dbReference type="InterPro" id="IPR007241">
    <property type="entry name" value="Autophagy-rel_prot_9"/>
</dbReference>
<dbReference type="EMBL" id="CP045890">
    <property type="protein sequence ID" value="QQP56385.1"/>
    <property type="molecule type" value="Genomic_DNA"/>
</dbReference>
<feature type="region of interest" description="Disordered" evidence="11">
    <location>
        <begin position="158"/>
        <end position="191"/>
    </location>
</feature>
<keyword evidence="5 10" id="KW-0812">Transmembrane</keyword>
<feature type="compositionally biased region" description="Low complexity" evidence="11">
    <location>
        <begin position="162"/>
        <end position="191"/>
    </location>
</feature>
<dbReference type="GO" id="GO:0005776">
    <property type="term" value="C:autophagosome"/>
    <property type="evidence" value="ECO:0007669"/>
    <property type="project" value="TreeGrafter"/>
</dbReference>
<dbReference type="OrthoDB" id="2020634at2759"/>
<evidence type="ECO:0000256" key="5">
    <source>
        <dbReference type="ARBA" id="ARBA00022692"/>
    </source>
</evidence>
<dbReference type="Pfam" id="PF04109">
    <property type="entry name" value="ATG9"/>
    <property type="match status" value="1"/>
</dbReference>
<dbReference type="GO" id="GO:0006869">
    <property type="term" value="P:lipid transport"/>
    <property type="evidence" value="ECO:0007669"/>
    <property type="project" value="UniProtKB-KW"/>
</dbReference>
<evidence type="ECO:0000256" key="10">
    <source>
        <dbReference type="RuleBase" id="RU364027"/>
    </source>
</evidence>
<dbReference type="GO" id="GO:0034497">
    <property type="term" value="P:protein localization to phagophore assembly site"/>
    <property type="evidence" value="ECO:0007669"/>
    <property type="project" value="TreeGrafter"/>
</dbReference>
<dbReference type="Proteomes" id="UP000595437">
    <property type="component" value="Chromosome 1"/>
</dbReference>
<evidence type="ECO:0000256" key="3">
    <source>
        <dbReference type="ARBA" id="ARBA00018074"/>
    </source>
</evidence>
<evidence type="ECO:0000313" key="12">
    <source>
        <dbReference type="EMBL" id="QQP56385.1"/>
    </source>
</evidence>
<protein>
    <recommendedName>
        <fullName evidence="3 10">Autophagy-related protein 9</fullName>
    </recommendedName>
</protein>
<feature type="region of interest" description="Disordered" evidence="11">
    <location>
        <begin position="117"/>
        <end position="146"/>
    </location>
</feature>
<keyword evidence="9 10" id="KW-0472">Membrane</keyword>
<evidence type="ECO:0000256" key="1">
    <source>
        <dbReference type="ARBA" id="ARBA00004511"/>
    </source>
</evidence>
<dbReference type="AlphaFoldDB" id="A0A7T8KI48"/>
<evidence type="ECO:0000256" key="8">
    <source>
        <dbReference type="ARBA" id="ARBA00023055"/>
    </source>
</evidence>
<organism evidence="12 13">
    <name type="scientific">Caligus rogercresseyi</name>
    <name type="common">Sea louse</name>
    <dbReference type="NCBI Taxonomy" id="217165"/>
    <lineage>
        <taxon>Eukaryota</taxon>
        <taxon>Metazoa</taxon>
        <taxon>Ecdysozoa</taxon>
        <taxon>Arthropoda</taxon>
        <taxon>Crustacea</taxon>
        <taxon>Multicrustacea</taxon>
        <taxon>Hexanauplia</taxon>
        <taxon>Copepoda</taxon>
        <taxon>Siphonostomatoida</taxon>
        <taxon>Caligidae</taxon>
        <taxon>Caligus</taxon>
    </lineage>
</organism>
<sequence>MVAMVNKDLLPFTINVPFIGETIFFSQALKFNVEILLFKSPWAPFDKWNLKEDYKRLHKKQELVEGLKSKILLLAILNFLLMPLILLYQILRFFFYYVELVKREPGTLGVRRWSPMPDSSSGISTSTTMSSRAASTGPTSPPTPTWMASCPPCWPSLLRTRPSLQGPSLPSSSFSPSGTKTSSTWSMSSPS</sequence>
<evidence type="ECO:0000256" key="6">
    <source>
        <dbReference type="ARBA" id="ARBA00022989"/>
    </source>
</evidence>
<gene>
    <name evidence="12" type="ORF">FKW44_001028</name>
</gene>
<evidence type="ECO:0000256" key="9">
    <source>
        <dbReference type="ARBA" id="ARBA00023136"/>
    </source>
</evidence>
<keyword evidence="8 10" id="KW-0445">Lipid transport</keyword>
<keyword evidence="13" id="KW-1185">Reference proteome</keyword>
<comment type="caution">
    <text evidence="10">Lacks conserved residue(s) required for the propagation of feature annotation.</text>
</comment>
<comment type="similarity">
    <text evidence="2 10">Belongs to the ATG9 family.</text>
</comment>
<accession>A0A7T8KI48</accession>
<keyword evidence="7 10" id="KW-0072">Autophagy</keyword>
<feature type="compositionally biased region" description="Low complexity" evidence="11">
    <location>
        <begin position="119"/>
        <end position="138"/>
    </location>
</feature>
<dbReference type="PANTHER" id="PTHR13038:SF10">
    <property type="entry name" value="AUTOPHAGY-RELATED PROTEIN 9"/>
    <property type="match status" value="1"/>
</dbReference>
<keyword evidence="4 10" id="KW-0813">Transport</keyword>
<feature type="transmembrane region" description="Helical" evidence="10">
    <location>
        <begin position="71"/>
        <end position="95"/>
    </location>
</feature>
<comment type="subcellular location">
    <subcellularLocation>
        <location evidence="1 10">Preautophagosomal structure membrane</location>
        <topology evidence="1 10">Multi-pass membrane protein</topology>
    </subcellularLocation>
</comment>
<proteinExistence type="inferred from homology"/>
<evidence type="ECO:0000256" key="4">
    <source>
        <dbReference type="ARBA" id="ARBA00022448"/>
    </source>
</evidence>
<keyword evidence="6 10" id="KW-1133">Transmembrane helix</keyword>
<dbReference type="PANTHER" id="PTHR13038">
    <property type="entry name" value="APG9 AUTOPHAGY 9"/>
    <property type="match status" value="1"/>
</dbReference>
<dbReference type="GO" id="GO:0034045">
    <property type="term" value="C:phagophore assembly site membrane"/>
    <property type="evidence" value="ECO:0007669"/>
    <property type="project" value="UniProtKB-SubCell"/>
</dbReference>